<evidence type="ECO:0000313" key="2">
    <source>
        <dbReference type="EMBL" id="CAD9813155.1"/>
    </source>
</evidence>
<feature type="transmembrane region" description="Helical" evidence="1">
    <location>
        <begin position="163"/>
        <end position="183"/>
    </location>
</feature>
<evidence type="ECO:0000256" key="1">
    <source>
        <dbReference type="SAM" id="Phobius"/>
    </source>
</evidence>
<dbReference type="Gene3D" id="1.20.1290.10">
    <property type="entry name" value="AhpD-like"/>
    <property type="match status" value="1"/>
</dbReference>
<sequence length="226" mass="24244">MSVEAVEKTGKLFTWKTFAQDHTRFAAMLPGYLGAYVSPPGLGRSLSPVEIESVMVTMNTYNNACPYCSGLHGQLARMAGANDIDALHPAVVYTKVFAQESGRGPVEAAAFETLKAAMDPARASSVRSLCWALLWGKTTGNSINAARDKLLSRHFSDITTLDVVLLGYYGPLFFFIGVLNQILLKAPANVPSWFSSTLGAILWVPQALFIAPMGILCVAVNGGKVV</sequence>
<keyword evidence="1" id="KW-1133">Transmembrane helix</keyword>
<protein>
    <recommendedName>
        <fullName evidence="3">Carboxymuconolactone decarboxylase-like domain-containing protein</fullName>
    </recommendedName>
</protein>
<dbReference type="InterPro" id="IPR029032">
    <property type="entry name" value="AhpD-like"/>
</dbReference>
<gene>
    <name evidence="2" type="ORF">ASEP1449_LOCUS4980</name>
</gene>
<feature type="transmembrane region" description="Helical" evidence="1">
    <location>
        <begin position="203"/>
        <end position="223"/>
    </location>
</feature>
<name>A0A7S2XKH3_9STRA</name>
<evidence type="ECO:0008006" key="3">
    <source>
        <dbReference type="Google" id="ProtNLM"/>
    </source>
</evidence>
<dbReference type="EMBL" id="HBHQ01007395">
    <property type="protein sequence ID" value="CAD9813155.1"/>
    <property type="molecule type" value="Transcribed_RNA"/>
</dbReference>
<dbReference type="SUPFAM" id="SSF69118">
    <property type="entry name" value="AhpD-like"/>
    <property type="match status" value="1"/>
</dbReference>
<keyword evidence="1" id="KW-0812">Transmembrane</keyword>
<organism evidence="2">
    <name type="scientific">Attheya septentrionalis</name>
    <dbReference type="NCBI Taxonomy" id="420275"/>
    <lineage>
        <taxon>Eukaryota</taxon>
        <taxon>Sar</taxon>
        <taxon>Stramenopiles</taxon>
        <taxon>Ochrophyta</taxon>
        <taxon>Bacillariophyta</taxon>
        <taxon>Coscinodiscophyceae</taxon>
        <taxon>Chaetocerotophycidae</taxon>
        <taxon>Chaetocerotales</taxon>
        <taxon>Attheyaceae</taxon>
        <taxon>Attheya</taxon>
    </lineage>
</organism>
<accession>A0A7S2XKH3</accession>
<reference evidence="2" key="1">
    <citation type="submission" date="2021-01" db="EMBL/GenBank/DDBJ databases">
        <authorList>
            <person name="Corre E."/>
            <person name="Pelletier E."/>
            <person name="Niang G."/>
            <person name="Scheremetjew M."/>
            <person name="Finn R."/>
            <person name="Kale V."/>
            <person name="Holt S."/>
            <person name="Cochrane G."/>
            <person name="Meng A."/>
            <person name="Brown T."/>
            <person name="Cohen L."/>
        </authorList>
    </citation>
    <scope>NUCLEOTIDE SEQUENCE</scope>
    <source>
        <strain evidence="2">CCMP2084</strain>
    </source>
</reference>
<proteinExistence type="predicted"/>
<keyword evidence="1" id="KW-0472">Membrane</keyword>
<dbReference type="AlphaFoldDB" id="A0A7S2XKH3"/>